<name>A0AAE0BWG3_9CHLO</name>
<dbReference type="EMBL" id="LGRX02033090">
    <property type="protein sequence ID" value="KAK3243027.1"/>
    <property type="molecule type" value="Genomic_DNA"/>
</dbReference>
<feature type="region of interest" description="Disordered" evidence="1">
    <location>
        <begin position="1"/>
        <end position="22"/>
    </location>
</feature>
<evidence type="ECO:0000256" key="1">
    <source>
        <dbReference type="SAM" id="MobiDB-lite"/>
    </source>
</evidence>
<gene>
    <name evidence="2" type="ORF">CYMTET_47296</name>
</gene>
<reference evidence="2 3" key="1">
    <citation type="journal article" date="2015" name="Genome Biol. Evol.">
        <title>Comparative Genomics of a Bacterivorous Green Alga Reveals Evolutionary Causalities and Consequences of Phago-Mixotrophic Mode of Nutrition.</title>
        <authorList>
            <person name="Burns J.A."/>
            <person name="Paasch A."/>
            <person name="Narechania A."/>
            <person name="Kim E."/>
        </authorList>
    </citation>
    <scope>NUCLEOTIDE SEQUENCE [LARGE SCALE GENOMIC DNA]</scope>
    <source>
        <strain evidence="2 3">PLY_AMNH</strain>
    </source>
</reference>
<dbReference type="AlphaFoldDB" id="A0AAE0BWG3"/>
<organism evidence="2 3">
    <name type="scientific">Cymbomonas tetramitiformis</name>
    <dbReference type="NCBI Taxonomy" id="36881"/>
    <lineage>
        <taxon>Eukaryota</taxon>
        <taxon>Viridiplantae</taxon>
        <taxon>Chlorophyta</taxon>
        <taxon>Pyramimonadophyceae</taxon>
        <taxon>Pyramimonadales</taxon>
        <taxon>Pyramimonadaceae</taxon>
        <taxon>Cymbomonas</taxon>
    </lineage>
</organism>
<dbReference type="Proteomes" id="UP001190700">
    <property type="component" value="Unassembled WGS sequence"/>
</dbReference>
<proteinExistence type="predicted"/>
<comment type="caution">
    <text evidence="2">The sequence shown here is derived from an EMBL/GenBank/DDBJ whole genome shotgun (WGS) entry which is preliminary data.</text>
</comment>
<protein>
    <submittedName>
        <fullName evidence="2">Uncharacterized protein</fullName>
    </submittedName>
</protein>
<feature type="compositionally biased region" description="Low complexity" evidence="1">
    <location>
        <begin position="7"/>
        <end position="19"/>
    </location>
</feature>
<accession>A0AAE0BWG3</accession>
<sequence length="147" mass="16330">MKESGEVDSGSESSGGSVEPGQMTAVDHLNDYVQQVVKRTVDKLLGTPNVAPEVSENVKKLIEETVRSVVELKNDVDSPLNKHIKNIIEDYANENVFLRVKRDFVDASASNDYTEQITTFLQQLGFVIKNPADNSEFFENVHNSSIT</sequence>
<evidence type="ECO:0000313" key="2">
    <source>
        <dbReference type="EMBL" id="KAK3243027.1"/>
    </source>
</evidence>
<evidence type="ECO:0000313" key="3">
    <source>
        <dbReference type="Proteomes" id="UP001190700"/>
    </source>
</evidence>
<keyword evidence="3" id="KW-1185">Reference proteome</keyword>